<feature type="chain" id="PRO_5037013632" evidence="1">
    <location>
        <begin position="29"/>
        <end position="269"/>
    </location>
</feature>
<feature type="signal peptide" evidence="1">
    <location>
        <begin position="1"/>
        <end position="28"/>
    </location>
</feature>
<reference evidence="3" key="1">
    <citation type="submission" date="2021-04" db="EMBL/GenBank/DDBJ databases">
        <title>novel species isolated from subtropical streams in China.</title>
        <authorList>
            <person name="Lu H."/>
        </authorList>
    </citation>
    <scope>NUCLEOTIDE SEQUENCE</scope>
    <source>
        <strain evidence="3">LFS511W</strain>
    </source>
</reference>
<evidence type="ECO:0000256" key="1">
    <source>
        <dbReference type="SAM" id="SignalP"/>
    </source>
</evidence>
<proteinExistence type="predicted"/>
<dbReference type="Gene3D" id="2.160.20.120">
    <property type="match status" value="1"/>
</dbReference>
<gene>
    <name evidence="3" type="ORF">KDM89_09110</name>
</gene>
<accession>A0A941DM22</accession>
<dbReference type="Pfam" id="PF10988">
    <property type="entry name" value="DUF2807"/>
    <property type="match status" value="1"/>
</dbReference>
<feature type="domain" description="Putative auto-transporter adhesin head GIN" evidence="2">
    <location>
        <begin position="54"/>
        <end position="253"/>
    </location>
</feature>
<evidence type="ECO:0000259" key="2">
    <source>
        <dbReference type="Pfam" id="PF10988"/>
    </source>
</evidence>
<name>A0A941DM22_9BURK</name>
<dbReference type="Proteomes" id="UP000680067">
    <property type="component" value="Unassembled WGS sequence"/>
</dbReference>
<dbReference type="RefSeq" id="WP_212687632.1">
    <property type="nucleotide sequence ID" value="NZ_JAGSPN010000005.1"/>
</dbReference>
<evidence type="ECO:0000313" key="4">
    <source>
        <dbReference type="Proteomes" id="UP000680067"/>
    </source>
</evidence>
<keyword evidence="4" id="KW-1185">Reference proteome</keyword>
<dbReference type="AlphaFoldDB" id="A0A941DM22"/>
<dbReference type="PANTHER" id="PTHR39200">
    <property type="entry name" value="HYPOTHETICAL EXPORTED PROTEIN"/>
    <property type="match status" value="1"/>
</dbReference>
<evidence type="ECO:0000313" key="3">
    <source>
        <dbReference type="EMBL" id="MBR7782300.1"/>
    </source>
</evidence>
<dbReference type="EMBL" id="JAGSPN010000005">
    <property type="protein sequence ID" value="MBR7782300.1"/>
    <property type="molecule type" value="Genomic_DNA"/>
</dbReference>
<dbReference type="PROSITE" id="PS51257">
    <property type="entry name" value="PROKAR_LIPOPROTEIN"/>
    <property type="match status" value="1"/>
</dbReference>
<comment type="caution">
    <text evidence="3">The sequence shown here is derived from an EMBL/GenBank/DDBJ whole genome shotgun (WGS) entry which is preliminary data.</text>
</comment>
<protein>
    <submittedName>
        <fullName evidence="3">DUF2807 domain-containing protein</fullName>
    </submittedName>
</protein>
<keyword evidence="1" id="KW-0732">Signal</keyword>
<dbReference type="PANTHER" id="PTHR39200:SF1">
    <property type="entry name" value="AUTO-TRANSPORTER ADHESIN HEAD GIN DOMAIN-CONTAINING PROTEIN-RELATED"/>
    <property type="match status" value="1"/>
</dbReference>
<sequence length="269" mass="28602">MKTAVKHQPVRLWITGFIVAVSCHSAFASLPAAPDAVSGGQASDVRTITPAIERVVISGPVELSVRPGATPELIVKGDPRLVPRVTTRMEGKTLFISTRGIFVSVNRHESARIDLNLPQLTELVSDASGDVTVRGFEQERMEIRLAGSGQILADSNIRQMKAVLSGSGNLNLTLPSAKSIDLQHTGSGNAILKGHVRQIQMKLQGTGDVNASSLETRILSVYTSGSGNAHVCASEEASVVMNGSGDVTVIGRPAKRHIEKQSQGDLIWK</sequence>
<dbReference type="InterPro" id="IPR021255">
    <property type="entry name" value="DUF2807"/>
</dbReference>
<organism evidence="3 4">
    <name type="scientific">Undibacterium luofuense</name>
    <dbReference type="NCBI Taxonomy" id="2828733"/>
    <lineage>
        <taxon>Bacteria</taxon>
        <taxon>Pseudomonadati</taxon>
        <taxon>Pseudomonadota</taxon>
        <taxon>Betaproteobacteria</taxon>
        <taxon>Burkholderiales</taxon>
        <taxon>Oxalobacteraceae</taxon>
        <taxon>Undibacterium</taxon>
    </lineage>
</organism>